<evidence type="ECO:0000313" key="2">
    <source>
        <dbReference type="Proteomes" id="UP001323798"/>
    </source>
</evidence>
<dbReference type="EMBL" id="CP139368">
    <property type="protein sequence ID" value="WPR90799.1"/>
    <property type="molecule type" value="Genomic_DNA"/>
</dbReference>
<evidence type="ECO:0000313" key="1">
    <source>
        <dbReference type="EMBL" id="WPR90799.1"/>
    </source>
</evidence>
<dbReference type="InterPro" id="IPR032716">
    <property type="entry name" value="ACC_epsilon"/>
</dbReference>
<dbReference type="Proteomes" id="UP001323798">
    <property type="component" value="Chromosome"/>
</dbReference>
<protein>
    <submittedName>
        <fullName evidence="1">Acyl-CoA carboxylase subunit epsilon</fullName>
    </submittedName>
</protein>
<name>A0ABZ0SRB9_9MICO</name>
<accession>A0ABZ0SRB9</accession>
<dbReference type="Pfam" id="PF13822">
    <property type="entry name" value="ACC_epsilon"/>
    <property type="match status" value="1"/>
</dbReference>
<gene>
    <name evidence="1" type="ORF">SM116_05760</name>
</gene>
<reference evidence="1 2" key="1">
    <citation type="submission" date="2023-11" db="EMBL/GenBank/DDBJ databases">
        <title>Genome sequence of Microbacterium rhizosphaerae KACC 19337.</title>
        <authorList>
            <person name="Choi H."/>
            <person name="Kim S."/>
            <person name="Kim Y."/>
            <person name="Kwon S.-W."/>
            <person name="Heo J."/>
        </authorList>
    </citation>
    <scope>NUCLEOTIDE SEQUENCE [LARGE SCALE GENOMIC DNA]</scope>
    <source>
        <strain evidence="1 2">KACC 19337</strain>
    </source>
</reference>
<keyword evidence="2" id="KW-1185">Reference proteome</keyword>
<proteinExistence type="predicted"/>
<dbReference type="RefSeq" id="WP_320943503.1">
    <property type="nucleotide sequence ID" value="NZ_BAABEU010000004.1"/>
</dbReference>
<organism evidence="1 2">
    <name type="scientific">Microbacterium rhizosphaerae</name>
    <dbReference type="NCBI Taxonomy" id="1678237"/>
    <lineage>
        <taxon>Bacteria</taxon>
        <taxon>Bacillati</taxon>
        <taxon>Actinomycetota</taxon>
        <taxon>Actinomycetes</taxon>
        <taxon>Micrococcales</taxon>
        <taxon>Microbacteriaceae</taxon>
        <taxon>Microbacterium</taxon>
    </lineage>
</organism>
<sequence>MSGEDDAQLAIEVIRGTPSDEELAALMAVVSEAYTNEAADAVAEEREHRSAWELSSRGLRQRLPREYGWGSWTA</sequence>